<dbReference type="InterPro" id="IPR053185">
    <property type="entry name" value="SET_domain_protein"/>
</dbReference>
<feature type="domain" description="SET" evidence="1">
    <location>
        <begin position="3"/>
        <end position="143"/>
    </location>
</feature>
<protein>
    <recommendedName>
        <fullName evidence="1">SET domain-containing protein</fullName>
    </recommendedName>
</protein>
<dbReference type="PANTHER" id="PTHR47332">
    <property type="entry name" value="SET DOMAIN-CONTAINING PROTEIN 5"/>
    <property type="match status" value="1"/>
</dbReference>
<dbReference type="CDD" id="cd20071">
    <property type="entry name" value="SET_SMYD"/>
    <property type="match status" value="1"/>
</dbReference>
<gene>
    <name evidence="2" type="ORF">B0H67DRAFT_472844</name>
</gene>
<organism evidence="2 3">
    <name type="scientific">Lasiosphaeris hirsuta</name>
    <dbReference type="NCBI Taxonomy" id="260670"/>
    <lineage>
        <taxon>Eukaryota</taxon>
        <taxon>Fungi</taxon>
        <taxon>Dikarya</taxon>
        <taxon>Ascomycota</taxon>
        <taxon>Pezizomycotina</taxon>
        <taxon>Sordariomycetes</taxon>
        <taxon>Sordariomycetidae</taxon>
        <taxon>Sordariales</taxon>
        <taxon>Lasiosphaeriaceae</taxon>
        <taxon>Lasiosphaeris</taxon>
    </lineage>
</organism>
<accession>A0AA40A1N1</accession>
<name>A0AA40A1N1_9PEZI</name>
<dbReference type="AlphaFoldDB" id="A0AA40A1N1"/>
<dbReference type="SMART" id="SM00317">
    <property type="entry name" value="SET"/>
    <property type="match status" value="1"/>
</dbReference>
<evidence type="ECO:0000313" key="2">
    <source>
        <dbReference type="EMBL" id="KAK0707663.1"/>
    </source>
</evidence>
<dbReference type="PROSITE" id="PS50280">
    <property type="entry name" value="SET"/>
    <property type="match status" value="1"/>
</dbReference>
<dbReference type="EMBL" id="JAUKUA010000006">
    <property type="protein sequence ID" value="KAK0707663.1"/>
    <property type="molecule type" value="Genomic_DNA"/>
</dbReference>
<keyword evidence="3" id="KW-1185">Reference proteome</keyword>
<dbReference type="SUPFAM" id="SSF82199">
    <property type="entry name" value="SET domain"/>
    <property type="match status" value="1"/>
</dbReference>
<dbReference type="InterPro" id="IPR001214">
    <property type="entry name" value="SET_dom"/>
</dbReference>
<dbReference type="Gene3D" id="2.170.270.10">
    <property type="entry name" value="SET domain"/>
    <property type="match status" value="1"/>
</dbReference>
<evidence type="ECO:0000259" key="1">
    <source>
        <dbReference type="PROSITE" id="PS50280"/>
    </source>
</evidence>
<evidence type="ECO:0000313" key="3">
    <source>
        <dbReference type="Proteomes" id="UP001172102"/>
    </source>
</evidence>
<proteinExistence type="predicted"/>
<comment type="caution">
    <text evidence="2">The sequence shown here is derived from an EMBL/GenBank/DDBJ whole genome shotgun (WGS) entry which is preliminary data.</text>
</comment>
<dbReference type="PANTHER" id="PTHR47332:SF4">
    <property type="entry name" value="SET DOMAIN-CONTAINING PROTEIN 5"/>
    <property type="match status" value="1"/>
</dbReference>
<feature type="non-terminal residue" evidence="2">
    <location>
        <position position="1"/>
    </location>
</feature>
<feature type="non-terminal residue" evidence="2">
    <location>
        <position position="311"/>
    </location>
</feature>
<dbReference type="Pfam" id="PF00856">
    <property type="entry name" value="SET"/>
    <property type="match status" value="1"/>
</dbReference>
<reference evidence="2" key="1">
    <citation type="submission" date="2023-06" db="EMBL/GenBank/DDBJ databases">
        <title>Genome-scale phylogeny and comparative genomics of the fungal order Sordariales.</title>
        <authorList>
            <consortium name="Lawrence Berkeley National Laboratory"/>
            <person name="Hensen N."/>
            <person name="Bonometti L."/>
            <person name="Westerberg I."/>
            <person name="Brannstrom I.O."/>
            <person name="Guillou S."/>
            <person name="Cros-Aarteil S."/>
            <person name="Calhoun S."/>
            <person name="Haridas S."/>
            <person name="Kuo A."/>
            <person name="Mondo S."/>
            <person name="Pangilinan J."/>
            <person name="Riley R."/>
            <person name="Labutti K."/>
            <person name="Andreopoulos B."/>
            <person name="Lipzen A."/>
            <person name="Chen C."/>
            <person name="Yanf M."/>
            <person name="Daum C."/>
            <person name="Ng V."/>
            <person name="Clum A."/>
            <person name="Steindorff A."/>
            <person name="Ohm R."/>
            <person name="Martin F."/>
            <person name="Silar P."/>
            <person name="Natvig D."/>
            <person name="Lalanne C."/>
            <person name="Gautier V."/>
            <person name="Ament-Velasquez S.L."/>
            <person name="Kruys A."/>
            <person name="Hutchinson M.I."/>
            <person name="Powell A.J."/>
            <person name="Barry K."/>
            <person name="Miller A.N."/>
            <person name="Grigoriev I.V."/>
            <person name="Debuchy R."/>
            <person name="Gladieux P."/>
            <person name="Thoren M.H."/>
            <person name="Johannesson H."/>
        </authorList>
    </citation>
    <scope>NUCLEOTIDE SEQUENCE</scope>
    <source>
        <strain evidence="2">SMH4607-1</strain>
    </source>
</reference>
<sequence>NAKLFCIKAIPGSGQGLVATTNIPMGARILAEAPIITLSDGELGGSAERLLADKLSSLSNKKRKGYFRLHNIHGSSLSPACGIFKTNALPLEDNHSSILLNACRINHACDPNALNTWNDALKNITLHAIRDINKGEEITISYMSDTVNYAARQARLNKGFGFICACRLCTLPLADRTLSDQRWDQIAALDKQVTSPPRLLFSPVSTHHCLREMLRLLREEGYAADAIMAPRTYNDAFQVAVINGDQARANVFAQRAYAARVVGYGDDHPGVVRLRGYVDNPASHPIYGRTMRWKQSVALIPKGLGKSEFED</sequence>
<dbReference type="InterPro" id="IPR046341">
    <property type="entry name" value="SET_dom_sf"/>
</dbReference>
<dbReference type="Proteomes" id="UP001172102">
    <property type="component" value="Unassembled WGS sequence"/>
</dbReference>